<evidence type="ECO:0000313" key="3">
    <source>
        <dbReference type="Proteomes" id="UP000326396"/>
    </source>
</evidence>
<dbReference type="Proteomes" id="UP000326396">
    <property type="component" value="Linkage Group LG1"/>
</dbReference>
<sequence>MDEVEDNDYEEELLDYDDNEKAPDSVNNKSGAETVKKYASIFSSSVCFLLTVLEPEDGGGRGTSGTFGSDFVYGYSDGLQFVRIKNGEAHDCLVCSQYFVVSAT</sequence>
<comment type="caution">
    <text evidence="2">The sequence shown here is derived from an EMBL/GenBank/DDBJ whole genome shotgun (WGS) entry which is preliminary data.</text>
</comment>
<feature type="compositionally biased region" description="Acidic residues" evidence="1">
    <location>
        <begin position="1"/>
        <end position="18"/>
    </location>
</feature>
<accession>A0A5N6Q6X0</accession>
<organism evidence="2 3">
    <name type="scientific">Mikania micrantha</name>
    <name type="common">bitter vine</name>
    <dbReference type="NCBI Taxonomy" id="192012"/>
    <lineage>
        <taxon>Eukaryota</taxon>
        <taxon>Viridiplantae</taxon>
        <taxon>Streptophyta</taxon>
        <taxon>Embryophyta</taxon>
        <taxon>Tracheophyta</taxon>
        <taxon>Spermatophyta</taxon>
        <taxon>Magnoliopsida</taxon>
        <taxon>eudicotyledons</taxon>
        <taxon>Gunneridae</taxon>
        <taxon>Pentapetalae</taxon>
        <taxon>asterids</taxon>
        <taxon>campanulids</taxon>
        <taxon>Asterales</taxon>
        <taxon>Asteraceae</taxon>
        <taxon>Asteroideae</taxon>
        <taxon>Heliantheae alliance</taxon>
        <taxon>Eupatorieae</taxon>
        <taxon>Mikania</taxon>
    </lineage>
</organism>
<gene>
    <name evidence="2" type="ORF">E3N88_03561</name>
</gene>
<feature type="region of interest" description="Disordered" evidence="1">
    <location>
        <begin position="1"/>
        <end position="29"/>
    </location>
</feature>
<dbReference type="AlphaFoldDB" id="A0A5N6Q6X0"/>
<evidence type="ECO:0000256" key="1">
    <source>
        <dbReference type="SAM" id="MobiDB-lite"/>
    </source>
</evidence>
<protein>
    <submittedName>
        <fullName evidence="2">Uncharacterized protein</fullName>
    </submittedName>
</protein>
<dbReference type="EMBL" id="SZYD01000001">
    <property type="protein sequence ID" value="KAD7480425.1"/>
    <property type="molecule type" value="Genomic_DNA"/>
</dbReference>
<evidence type="ECO:0000313" key="2">
    <source>
        <dbReference type="EMBL" id="KAD7480425.1"/>
    </source>
</evidence>
<proteinExistence type="predicted"/>
<name>A0A5N6Q6X0_9ASTR</name>
<reference evidence="2 3" key="1">
    <citation type="submission" date="2019-05" db="EMBL/GenBank/DDBJ databases">
        <title>Mikania micrantha, genome provides insights into the molecular mechanism of rapid growth.</title>
        <authorList>
            <person name="Liu B."/>
        </authorList>
    </citation>
    <scope>NUCLEOTIDE SEQUENCE [LARGE SCALE GENOMIC DNA]</scope>
    <source>
        <strain evidence="2">NLD-2019</strain>
        <tissue evidence="2">Leaf</tissue>
    </source>
</reference>
<keyword evidence="3" id="KW-1185">Reference proteome</keyword>